<reference evidence="3" key="1">
    <citation type="submission" date="2021-02" db="EMBL/GenBank/DDBJ databases">
        <authorList>
            <person name="Dougan E. K."/>
            <person name="Rhodes N."/>
            <person name="Thang M."/>
            <person name="Chan C."/>
        </authorList>
    </citation>
    <scope>NUCLEOTIDE SEQUENCE</scope>
</reference>
<dbReference type="GO" id="GO:0055130">
    <property type="term" value="P:D-alanine catabolic process"/>
    <property type="evidence" value="ECO:0007669"/>
    <property type="project" value="TreeGrafter"/>
</dbReference>
<comment type="caution">
    <text evidence="3">The sequence shown here is derived from an EMBL/GenBank/DDBJ whole genome shotgun (WGS) entry which is preliminary data.</text>
</comment>
<dbReference type="PANTHER" id="PTHR13847:SF280">
    <property type="entry name" value="D-AMINO ACID DEHYDROGENASE"/>
    <property type="match status" value="1"/>
</dbReference>
<feature type="domain" description="FAD dependent oxidoreductase" evidence="2">
    <location>
        <begin position="41"/>
        <end position="439"/>
    </location>
</feature>
<dbReference type="Pfam" id="PF01266">
    <property type="entry name" value="DAO"/>
    <property type="match status" value="1"/>
</dbReference>
<dbReference type="GO" id="GO:0005737">
    <property type="term" value="C:cytoplasm"/>
    <property type="evidence" value="ECO:0007669"/>
    <property type="project" value="TreeGrafter"/>
</dbReference>
<dbReference type="SUPFAM" id="SSF54373">
    <property type="entry name" value="FAD-linked reductases, C-terminal domain"/>
    <property type="match status" value="1"/>
</dbReference>
<organism evidence="3 4">
    <name type="scientific">Symbiodinium pilosum</name>
    <name type="common">Dinoflagellate</name>
    <dbReference type="NCBI Taxonomy" id="2952"/>
    <lineage>
        <taxon>Eukaryota</taxon>
        <taxon>Sar</taxon>
        <taxon>Alveolata</taxon>
        <taxon>Dinophyceae</taxon>
        <taxon>Suessiales</taxon>
        <taxon>Symbiodiniaceae</taxon>
        <taxon>Symbiodinium</taxon>
    </lineage>
</organism>
<evidence type="ECO:0000313" key="4">
    <source>
        <dbReference type="Proteomes" id="UP000649617"/>
    </source>
</evidence>
<dbReference type="AlphaFoldDB" id="A0A812R1N4"/>
<dbReference type="PANTHER" id="PTHR13847">
    <property type="entry name" value="SARCOSINE DEHYDROGENASE-RELATED"/>
    <property type="match status" value="1"/>
</dbReference>
<proteinExistence type="inferred from homology"/>
<protein>
    <submittedName>
        <fullName evidence="3">DadA1 protein</fullName>
    </submittedName>
</protein>
<dbReference type="GO" id="GO:0008718">
    <property type="term" value="F:D-amino-acid dehydrogenase activity"/>
    <property type="evidence" value="ECO:0007669"/>
    <property type="project" value="TreeGrafter"/>
</dbReference>
<dbReference type="Gene3D" id="3.50.50.60">
    <property type="entry name" value="FAD/NAD(P)-binding domain"/>
    <property type="match status" value="2"/>
</dbReference>
<keyword evidence="4" id="KW-1185">Reference proteome</keyword>
<evidence type="ECO:0000259" key="2">
    <source>
        <dbReference type="Pfam" id="PF01266"/>
    </source>
</evidence>
<dbReference type="GO" id="GO:0005886">
    <property type="term" value="C:plasma membrane"/>
    <property type="evidence" value="ECO:0007669"/>
    <property type="project" value="TreeGrafter"/>
</dbReference>
<dbReference type="Gene3D" id="3.30.9.10">
    <property type="entry name" value="D-Amino Acid Oxidase, subunit A, domain 2"/>
    <property type="match status" value="1"/>
</dbReference>
<dbReference type="OrthoDB" id="498204at2759"/>
<sequence>MVAIRRFPRVLQGREQASRGIRHIRRLSTLPTLSTPEVEDVVIGAGVVGTCTAYSLARQGRRVKVLDRGSGPAQGSSWINGTLICPSLMLPWTGPQLIPKLLKSFFHPRHPLKVHPSVLCSLDTYYFALHYLASCRPGHGARTTRRLANLARYSRHCLETLLLSHPELNGFMDRKAAGTLQVFDDQTAMQACLDASEEIQRAGVPLRIVREESGSDLADRLRQTGHEALYLYSPLDTNGDCAKFTHFLERQCQELGVRFRYDSVVQGFQDKNGLWEIALRGQPPVRARNVILCAGTGSPSLASLLGVRLPMAPVKGYAITVPLKSGIQQLSSNVVQDSSKLYLAPLGPDLVRITGFAEFAGFDASVDMDRAMILTEQADKLLPNCLDLSRAEYHTGLRPLSADDVPIIGKVQSNFFLNTGHGSKGWTHAAGSGQLVADLVTGRQPDLDPESYSLSRFFTLHQKDTPFDFQFGGADFMA</sequence>
<dbReference type="EMBL" id="CAJNIZ010018791">
    <property type="protein sequence ID" value="CAE7416163.1"/>
    <property type="molecule type" value="Genomic_DNA"/>
</dbReference>
<name>A0A812R1N4_SYMPI</name>
<evidence type="ECO:0000313" key="3">
    <source>
        <dbReference type="EMBL" id="CAE7416163.1"/>
    </source>
</evidence>
<evidence type="ECO:0000256" key="1">
    <source>
        <dbReference type="ARBA" id="ARBA00009410"/>
    </source>
</evidence>
<comment type="similarity">
    <text evidence="1">Belongs to the DadA oxidoreductase family.</text>
</comment>
<gene>
    <name evidence="3" type="primary">dadA1</name>
    <name evidence="3" type="ORF">SPIL2461_LOCUS10262</name>
</gene>
<dbReference type="InterPro" id="IPR006076">
    <property type="entry name" value="FAD-dep_OxRdtase"/>
</dbReference>
<dbReference type="SUPFAM" id="SSF51905">
    <property type="entry name" value="FAD/NAD(P)-binding domain"/>
    <property type="match status" value="1"/>
</dbReference>
<dbReference type="Proteomes" id="UP000649617">
    <property type="component" value="Unassembled WGS sequence"/>
</dbReference>
<dbReference type="InterPro" id="IPR036188">
    <property type="entry name" value="FAD/NAD-bd_sf"/>
</dbReference>
<accession>A0A812R1N4</accession>